<dbReference type="AlphaFoldDB" id="A0A8S1R973"/>
<organism evidence="3 4">
    <name type="scientific">Paramecium sonneborni</name>
    <dbReference type="NCBI Taxonomy" id="65129"/>
    <lineage>
        <taxon>Eukaryota</taxon>
        <taxon>Sar</taxon>
        <taxon>Alveolata</taxon>
        <taxon>Ciliophora</taxon>
        <taxon>Intramacronucleata</taxon>
        <taxon>Oligohymenophorea</taxon>
        <taxon>Peniculida</taxon>
        <taxon>Parameciidae</taxon>
        <taxon>Paramecium</taxon>
    </lineage>
</organism>
<dbReference type="OrthoDB" id="300440at2759"/>
<feature type="region of interest" description="Disordered" evidence="2">
    <location>
        <begin position="1"/>
        <end position="20"/>
    </location>
</feature>
<accession>A0A8S1R973</accession>
<dbReference type="Proteomes" id="UP000692954">
    <property type="component" value="Unassembled WGS sequence"/>
</dbReference>
<keyword evidence="4" id="KW-1185">Reference proteome</keyword>
<feature type="coiled-coil region" evidence="1">
    <location>
        <begin position="60"/>
        <end position="111"/>
    </location>
</feature>
<evidence type="ECO:0000256" key="1">
    <source>
        <dbReference type="SAM" id="Coils"/>
    </source>
</evidence>
<protein>
    <submittedName>
        <fullName evidence="3">Uncharacterized protein</fullName>
    </submittedName>
</protein>
<sequence length="270" mass="32731">MIKSKTNKSGRPPKMPQLEEIEDDNYIATNKFALQMMEIFSSYANYKLLTITGPSGKKNNEQMNERRKNVEKNQRKLRENLKIQEDYTFFLRDLDKSNVQYELKNDELVEKNQFQLNYEEFSTLNIRNDILRSIELVSNQLNTTLQQFLIEFVKQFIQLQNDQEKFKVEFFDYIINNPDQFQELINWSQLYDEAFEEKRDFLKLEVELFKEKFTLRGQDQFKKYKVDEKREAQLKLEQGHIQKLEKYVGEHRSLKLFIEELTETFDKFCK</sequence>
<name>A0A8S1R973_9CILI</name>
<evidence type="ECO:0000313" key="3">
    <source>
        <dbReference type="EMBL" id="CAD8124197.1"/>
    </source>
</evidence>
<proteinExistence type="predicted"/>
<keyword evidence="1" id="KW-0175">Coiled coil</keyword>
<dbReference type="EMBL" id="CAJJDN010000149">
    <property type="protein sequence ID" value="CAD8124197.1"/>
    <property type="molecule type" value="Genomic_DNA"/>
</dbReference>
<evidence type="ECO:0000256" key="2">
    <source>
        <dbReference type="SAM" id="MobiDB-lite"/>
    </source>
</evidence>
<gene>
    <name evidence="3" type="ORF">PSON_ATCC_30995.1.T1490142</name>
</gene>
<comment type="caution">
    <text evidence="3">The sequence shown here is derived from an EMBL/GenBank/DDBJ whole genome shotgun (WGS) entry which is preliminary data.</text>
</comment>
<reference evidence="3" key="1">
    <citation type="submission" date="2021-01" db="EMBL/GenBank/DDBJ databases">
        <authorList>
            <consortium name="Genoscope - CEA"/>
            <person name="William W."/>
        </authorList>
    </citation>
    <scope>NUCLEOTIDE SEQUENCE</scope>
</reference>
<evidence type="ECO:0000313" key="4">
    <source>
        <dbReference type="Proteomes" id="UP000692954"/>
    </source>
</evidence>